<gene>
    <name evidence="9" type="primary">GALK1</name>
</gene>
<keyword evidence="1" id="KW-0808">Transferase</keyword>
<reference evidence="9" key="1">
    <citation type="submission" date="2019-03" db="UniProtKB">
        <authorList>
            <consortium name="Ensembl"/>
        </authorList>
    </citation>
    <scope>IDENTIFICATION</scope>
</reference>
<keyword evidence="4" id="KW-0418">Kinase</keyword>
<dbReference type="PANTHER" id="PTHR10457">
    <property type="entry name" value="MEVALONATE KINASE/GALACTOKINASE"/>
    <property type="match status" value="1"/>
</dbReference>
<keyword evidence="6" id="KW-0460">Magnesium</keyword>
<keyword evidence="7" id="KW-0119">Carbohydrate metabolism</keyword>
<evidence type="ECO:0000313" key="9">
    <source>
        <dbReference type="Ensembl" id="ENSUMAP00000014355"/>
    </source>
</evidence>
<keyword evidence="2" id="KW-0479">Metal-binding</keyword>
<dbReference type="GeneTree" id="ENSGT00950000183187"/>
<keyword evidence="5" id="KW-0067">ATP-binding</keyword>
<dbReference type="Gene3D" id="3.30.70.890">
    <property type="entry name" value="GHMP kinase, C-terminal domain"/>
    <property type="match status" value="1"/>
</dbReference>
<evidence type="ECO:0000256" key="1">
    <source>
        <dbReference type="ARBA" id="ARBA00022679"/>
    </source>
</evidence>
<dbReference type="FunFam" id="3.30.70.890:FF:000001">
    <property type="entry name" value="Galactokinase"/>
    <property type="match status" value="1"/>
</dbReference>
<name>A0A452U1A7_URSMA</name>
<dbReference type="Pfam" id="PF08544">
    <property type="entry name" value="GHMP_kinases_C"/>
    <property type="match status" value="1"/>
</dbReference>
<evidence type="ECO:0000256" key="6">
    <source>
        <dbReference type="ARBA" id="ARBA00022842"/>
    </source>
</evidence>
<dbReference type="GO" id="GO:0004335">
    <property type="term" value="F:galactokinase activity"/>
    <property type="evidence" value="ECO:0007669"/>
    <property type="project" value="TreeGrafter"/>
</dbReference>
<evidence type="ECO:0000256" key="2">
    <source>
        <dbReference type="ARBA" id="ARBA00022723"/>
    </source>
</evidence>
<dbReference type="Ensembl" id="ENSUMAT00000017027.1">
    <property type="protein sequence ID" value="ENSUMAP00000014355.1"/>
    <property type="gene ID" value="ENSUMAG00000010571.1"/>
</dbReference>
<sequence length="248" mass="27073">MWLREEGGESPWSGTGAALVASWTSSSHCWGRKATRCSLTAGQGLPLYPPSSPSGASGWSMPTGWCGKWTLGLVISSFQLHARSLETSLVPLSEPKLAVLITNSNVRHSLGSSEYPLRRRQCEEVARALGKESLREVQLEELEAGRDLVSKEGFRRARHVVGEIQRTAQAAAALSRGDYRAFGRLMVESHHSLRDDYEVSCPELDQLVEAALSAPGVYGAMQHIQERYSGAATFYLSQAADGAKVLQW</sequence>
<dbReference type="PANTHER" id="PTHR10457:SF7">
    <property type="entry name" value="GALACTOKINASE-RELATED"/>
    <property type="match status" value="1"/>
</dbReference>
<dbReference type="GO" id="GO:0006012">
    <property type="term" value="P:galactose metabolic process"/>
    <property type="evidence" value="ECO:0007669"/>
    <property type="project" value="TreeGrafter"/>
</dbReference>
<dbReference type="GO" id="GO:0005829">
    <property type="term" value="C:cytosol"/>
    <property type="evidence" value="ECO:0007669"/>
    <property type="project" value="TreeGrafter"/>
</dbReference>
<accession>A0A452U1A7</accession>
<evidence type="ECO:0000256" key="7">
    <source>
        <dbReference type="ARBA" id="ARBA00023277"/>
    </source>
</evidence>
<organism evidence="9">
    <name type="scientific">Ursus maritimus</name>
    <name type="common">Polar bear</name>
    <name type="synonym">Thalarctos maritimus</name>
    <dbReference type="NCBI Taxonomy" id="29073"/>
    <lineage>
        <taxon>Eukaryota</taxon>
        <taxon>Metazoa</taxon>
        <taxon>Chordata</taxon>
        <taxon>Craniata</taxon>
        <taxon>Vertebrata</taxon>
        <taxon>Euteleostomi</taxon>
        <taxon>Mammalia</taxon>
        <taxon>Eutheria</taxon>
        <taxon>Laurasiatheria</taxon>
        <taxon>Carnivora</taxon>
        <taxon>Caniformia</taxon>
        <taxon>Ursidae</taxon>
        <taxon>Ursus</taxon>
    </lineage>
</organism>
<dbReference type="SUPFAM" id="SSF55060">
    <property type="entry name" value="GHMP Kinase, C-terminal domain"/>
    <property type="match status" value="1"/>
</dbReference>
<dbReference type="GO" id="GO:0046872">
    <property type="term" value="F:metal ion binding"/>
    <property type="evidence" value="ECO:0007669"/>
    <property type="project" value="UniProtKB-KW"/>
</dbReference>
<feature type="domain" description="GHMP kinase C-terminal" evidence="8">
    <location>
        <begin position="171"/>
        <end position="220"/>
    </location>
</feature>
<proteinExistence type="predicted"/>
<evidence type="ECO:0000256" key="4">
    <source>
        <dbReference type="ARBA" id="ARBA00022777"/>
    </source>
</evidence>
<evidence type="ECO:0000259" key="8">
    <source>
        <dbReference type="Pfam" id="PF08544"/>
    </source>
</evidence>
<dbReference type="InterPro" id="IPR036554">
    <property type="entry name" value="GHMP_kinase_C_sf"/>
</dbReference>
<evidence type="ECO:0000256" key="5">
    <source>
        <dbReference type="ARBA" id="ARBA00022840"/>
    </source>
</evidence>
<dbReference type="InterPro" id="IPR013750">
    <property type="entry name" value="GHMP_kinase_C_dom"/>
</dbReference>
<protein>
    <submittedName>
        <fullName evidence="9">Galactokinase 1</fullName>
    </submittedName>
</protein>
<dbReference type="GO" id="GO:0005524">
    <property type="term" value="F:ATP binding"/>
    <property type="evidence" value="ECO:0007669"/>
    <property type="project" value="UniProtKB-KW"/>
</dbReference>
<dbReference type="AlphaFoldDB" id="A0A452U1A7"/>
<evidence type="ECO:0000256" key="3">
    <source>
        <dbReference type="ARBA" id="ARBA00022741"/>
    </source>
</evidence>
<dbReference type="OMA" id="EYPTRRM"/>
<keyword evidence="3" id="KW-0547">Nucleotide-binding</keyword>